<organism evidence="1 2">
    <name type="scientific">Racocetra persica</name>
    <dbReference type="NCBI Taxonomy" id="160502"/>
    <lineage>
        <taxon>Eukaryota</taxon>
        <taxon>Fungi</taxon>
        <taxon>Fungi incertae sedis</taxon>
        <taxon>Mucoromycota</taxon>
        <taxon>Glomeromycotina</taxon>
        <taxon>Glomeromycetes</taxon>
        <taxon>Diversisporales</taxon>
        <taxon>Gigasporaceae</taxon>
        <taxon>Racocetra</taxon>
    </lineage>
</organism>
<dbReference type="Proteomes" id="UP000789920">
    <property type="component" value="Unassembled WGS sequence"/>
</dbReference>
<evidence type="ECO:0000313" key="2">
    <source>
        <dbReference type="Proteomes" id="UP000789920"/>
    </source>
</evidence>
<accession>A0ACA9SNZ7</accession>
<evidence type="ECO:0000313" key="1">
    <source>
        <dbReference type="EMBL" id="CAG8844103.1"/>
    </source>
</evidence>
<gene>
    <name evidence="1" type="ORF">RPERSI_LOCUS33063</name>
</gene>
<dbReference type="EMBL" id="CAJVQC010141097">
    <property type="protein sequence ID" value="CAG8844103.1"/>
    <property type="molecule type" value="Genomic_DNA"/>
</dbReference>
<comment type="caution">
    <text evidence="1">The sequence shown here is derived from an EMBL/GenBank/DDBJ whole genome shotgun (WGS) entry which is preliminary data.</text>
</comment>
<sequence>IKNQNVLVDLFSNSNRIKNVAADDEYKIFCRKDLCEHIIQLIRVHFSVHPLIPTETPTEHINILRSSMTIESHWRAIKHNYLSEYN</sequence>
<reference evidence="1" key="1">
    <citation type="submission" date="2021-06" db="EMBL/GenBank/DDBJ databases">
        <authorList>
            <person name="Kallberg Y."/>
            <person name="Tangrot J."/>
            <person name="Rosling A."/>
        </authorList>
    </citation>
    <scope>NUCLEOTIDE SEQUENCE</scope>
    <source>
        <strain evidence="1">MA461A</strain>
    </source>
</reference>
<keyword evidence="2" id="KW-1185">Reference proteome</keyword>
<proteinExistence type="predicted"/>
<name>A0ACA9SNZ7_9GLOM</name>
<feature type="non-terminal residue" evidence="1">
    <location>
        <position position="1"/>
    </location>
</feature>
<protein>
    <submittedName>
        <fullName evidence="1">31875_t:CDS:1</fullName>
    </submittedName>
</protein>